<evidence type="ECO:0000256" key="1">
    <source>
        <dbReference type="SAM" id="MobiDB-lite"/>
    </source>
</evidence>
<feature type="region of interest" description="Disordered" evidence="1">
    <location>
        <begin position="1"/>
        <end position="28"/>
    </location>
</feature>
<feature type="compositionally biased region" description="Low complexity" evidence="1">
    <location>
        <begin position="19"/>
        <end position="28"/>
    </location>
</feature>
<evidence type="ECO:0000313" key="2">
    <source>
        <dbReference type="EMBL" id="CAL0335017.1"/>
    </source>
</evidence>
<name>A0AAV1YLT1_LUPLU</name>
<organism evidence="2 3">
    <name type="scientific">Lupinus luteus</name>
    <name type="common">European yellow lupine</name>
    <dbReference type="NCBI Taxonomy" id="3873"/>
    <lineage>
        <taxon>Eukaryota</taxon>
        <taxon>Viridiplantae</taxon>
        <taxon>Streptophyta</taxon>
        <taxon>Embryophyta</taxon>
        <taxon>Tracheophyta</taxon>
        <taxon>Spermatophyta</taxon>
        <taxon>Magnoliopsida</taxon>
        <taxon>eudicotyledons</taxon>
        <taxon>Gunneridae</taxon>
        <taxon>Pentapetalae</taxon>
        <taxon>rosids</taxon>
        <taxon>fabids</taxon>
        <taxon>Fabales</taxon>
        <taxon>Fabaceae</taxon>
        <taxon>Papilionoideae</taxon>
        <taxon>50 kb inversion clade</taxon>
        <taxon>genistoids sensu lato</taxon>
        <taxon>core genistoids</taxon>
        <taxon>Genisteae</taxon>
        <taxon>Lupinus</taxon>
    </lineage>
</organism>
<dbReference type="Proteomes" id="UP001497480">
    <property type="component" value="Unassembled WGS sequence"/>
</dbReference>
<comment type="caution">
    <text evidence="2">The sequence shown here is derived from an EMBL/GenBank/DDBJ whole genome shotgun (WGS) entry which is preliminary data.</text>
</comment>
<proteinExistence type="predicted"/>
<keyword evidence="3" id="KW-1185">Reference proteome</keyword>
<dbReference type="EMBL" id="CAXHTB010000026">
    <property type="protein sequence ID" value="CAL0335017.1"/>
    <property type="molecule type" value="Genomic_DNA"/>
</dbReference>
<protein>
    <submittedName>
        <fullName evidence="2">Uncharacterized protein</fullName>
    </submittedName>
</protein>
<sequence length="73" mass="8402">MESNNLHHLQQEQPHPLETSSLTSSSNGSLGGDGIKFYHYDEVYDHKNKAIDWMITKIMVKWSMTIKIKQLIG</sequence>
<evidence type="ECO:0000313" key="3">
    <source>
        <dbReference type="Proteomes" id="UP001497480"/>
    </source>
</evidence>
<dbReference type="AlphaFoldDB" id="A0AAV1YLT1"/>
<reference evidence="2 3" key="1">
    <citation type="submission" date="2024-03" db="EMBL/GenBank/DDBJ databases">
        <authorList>
            <person name="Martinez-Hernandez J."/>
        </authorList>
    </citation>
    <scope>NUCLEOTIDE SEQUENCE [LARGE SCALE GENOMIC DNA]</scope>
</reference>
<gene>
    <name evidence="2" type="ORF">LLUT_LOCUS36077</name>
</gene>
<feature type="compositionally biased region" description="Polar residues" evidence="1">
    <location>
        <begin position="1"/>
        <end position="13"/>
    </location>
</feature>
<accession>A0AAV1YLT1</accession>